<evidence type="ECO:0000256" key="4">
    <source>
        <dbReference type="PROSITE-ProRule" id="PRU00176"/>
    </source>
</evidence>
<feature type="compositionally biased region" description="Basic and acidic residues" evidence="5">
    <location>
        <begin position="184"/>
        <end position="200"/>
    </location>
</feature>
<dbReference type="STRING" id="121845.A0A1S4ECF0"/>
<keyword evidence="7" id="KW-1185">Reference proteome</keyword>
<dbReference type="InterPro" id="IPR012677">
    <property type="entry name" value="Nucleotide-bd_a/b_plait_sf"/>
</dbReference>
<dbReference type="PANTHER" id="PTHR48033:SF10">
    <property type="entry name" value="RNA-BINDING PROTEIN SQUID"/>
    <property type="match status" value="1"/>
</dbReference>
<evidence type="ECO:0000256" key="2">
    <source>
        <dbReference type="ARBA" id="ARBA00022884"/>
    </source>
</evidence>
<dbReference type="Proteomes" id="UP000079169">
    <property type="component" value="Unplaced"/>
</dbReference>
<dbReference type="PaxDb" id="121845-A0A1S4ECF0"/>
<dbReference type="GO" id="GO:0003723">
    <property type="term" value="F:RNA binding"/>
    <property type="evidence" value="ECO:0007669"/>
    <property type="project" value="UniProtKB-UniRule"/>
</dbReference>
<feature type="region of interest" description="Disordered" evidence="5">
    <location>
        <begin position="145"/>
        <end position="224"/>
    </location>
</feature>
<dbReference type="SMART" id="SM00360">
    <property type="entry name" value="RRM"/>
    <property type="match status" value="2"/>
</dbReference>
<evidence type="ECO:0000313" key="7">
    <source>
        <dbReference type="Proteomes" id="UP000079169"/>
    </source>
</evidence>
<organism evidence="7 9">
    <name type="scientific">Diaphorina citri</name>
    <name type="common">Asian citrus psyllid</name>
    <dbReference type="NCBI Taxonomy" id="121845"/>
    <lineage>
        <taxon>Eukaryota</taxon>
        <taxon>Metazoa</taxon>
        <taxon>Ecdysozoa</taxon>
        <taxon>Arthropoda</taxon>
        <taxon>Hexapoda</taxon>
        <taxon>Insecta</taxon>
        <taxon>Pterygota</taxon>
        <taxon>Neoptera</taxon>
        <taxon>Paraneoptera</taxon>
        <taxon>Hemiptera</taxon>
        <taxon>Sternorrhyncha</taxon>
        <taxon>Psylloidea</taxon>
        <taxon>Psyllidae</taxon>
        <taxon>Diaphorininae</taxon>
        <taxon>Diaphorina</taxon>
    </lineage>
</organism>
<dbReference type="AlphaFoldDB" id="A0A1S4ECF0"/>
<dbReference type="PROSITE" id="PS50102">
    <property type="entry name" value="RRM"/>
    <property type="match status" value="1"/>
</dbReference>
<accession>A0A1S4ECF0</accession>
<dbReference type="GO" id="GO:0005654">
    <property type="term" value="C:nucleoplasm"/>
    <property type="evidence" value="ECO:0007669"/>
    <property type="project" value="TreeGrafter"/>
</dbReference>
<dbReference type="InterPro" id="IPR000504">
    <property type="entry name" value="RRM_dom"/>
</dbReference>
<comment type="subcellular location">
    <subcellularLocation>
        <location evidence="1">Nucleus</location>
    </subcellularLocation>
</comment>
<evidence type="ECO:0000313" key="8">
    <source>
        <dbReference type="RefSeq" id="XP_008472870.1"/>
    </source>
</evidence>
<dbReference type="RefSeq" id="XP_017299905.1">
    <property type="nucleotide sequence ID" value="XM_017444416.2"/>
</dbReference>
<feature type="compositionally biased region" description="Basic residues" evidence="5">
    <location>
        <begin position="212"/>
        <end position="223"/>
    </location>
</feature>
<dbReference type="RefSeq" id="XP_008472870.1">
    <property type="nucleotide sequence ID" value="XM_008474648.3"/>
</dbReference>
<dbReference type="GO" id="GO:0010468">
    <property type="term" value="P:regulation of gene expression"/>
    <property type="evidence" value="ECO:0007669"/>
    <property type="project" value="TreeGrafter"/>
</dbReference>
<dbReference type="InterPro" id="IPR035979">
    <property type="entry name" value="RBD_domain_sf"/>
</dbReference>
<evidence type="ECO:0000256" key="3">
    <source>
        <dbReference type="ARBA" id="ARBA00023242"/>
    </source>
</evidence>
<dbReference type="Gene3D" id="3.30.70.330">
    <property type="match status" value="1"/>
</dbReference>
<evidence type="ECO:0000256" key="1">
    <source>
        <dbReference type="ARBA" id="ARBA00004123"/>
    </source>
</evidence>
<feature type="domain" description="RRM" evidence="6">
    <location>
        <begin position="66"/>
        <end position="153"/>
    </location>
</feature>
<reference evidence="8 9" key="1">
    <citation type="submission" date="2025-04" db="UniProtKB">
        <authorList>
            <consortium name="RefSeq"/>
        </authorList>
    </citation>
    <scope>IDENTIFICATION</scope>
</reference>
<dbReference type="PANTHER" id="PTHR48033">
    <property type="entry name" value="RNA-BINDING (RRM/RBD/RNP MOTIFS) FAMILY PROTEIN"/>
    <property type="match status" value="1"/>
</dbReference>
<name>A0A1S4ECF0_DIACI</name>
<evidence type="ECO:0000313" key="9">
    <source>
        <dbReference type="RefSeq" id="XP_017299905.1"/>
    </source>
</evidence>
<protein>
    <submittedName>
        <fullName evidence="8 9">RNA-binding protein rnp24-like isoform X1</fullName>
    </submittedName>
</protein>
<keyword evidence="3" id="KW-0539">Nucleus</keyword>
<keyword evidence="2 4" id="KW-0694">RNA-binding</keyword>
<gene>
    <name evidence="8 9" type="primary">LOC103510011</name>
</gene>
<dbReference type="GO" id="GO:0000785">
    <property type="term" value="C:chromatin"/>
    <property type="evidence" value="ECO:0007669"/>
    <property type="project" value="TreeGrafter"/>
</dbReference>
<sequence>MSKTVTIKSNFNYEDVNSINLEDELKKLNLSNVPCPVAEISYATQTPSLPTMENGSTQTCSNEEQRKLFIGSISLNTTGQELKNHFSKYGEVERININFDFKSGQTQGYAYVVFKNKNIIQKVLASGDNIFDYSNNKQEIEDRKKIKARKNKNSSQSEAVVNGPKTNGIKHCKKSGKVDQTGVPKEENNSNGHSNDENKQCDISNDVNKTSNSRKRKKNKAKPSKQYILVENIIHLNEKDLATFFAKYNVDIYYPLDELSSTNKDYCIVMTNDKTQSDAILKISRPIINGIRLRIHPMRNMPEDFLSVKNRDIEDFKLFYGDSANGEVVLEPIVNH</sequence>
<dbReference type="SUPFAM" id="SSF54928">
    <property type="entry name" value="RNA-binding domain, RBD"/>
    <property type="match status" value="1"/>
</dbReference>
<dbReference type="Pfam" id="PF00076">
    <property type="entry name" value="RRM_1"/>
    <property type="match status" value="1"/>
</dbReference>
<proteinExistence type="predicted"/>
<dbReference type="KEGG" id="dci:103510011"/>
<dbReference type="GeneID" id="103510011"/>
<evidence type="ECO:0000259" key="6">
    <source>
        <dbReference type="PROSITE" id="PS50102"/>
    </source>
</evidence>
<evidence type="ECO:0000256" key="5">
    <source>
        <dbReference type="SAM" id="MobiDB-lite"/>
    </source>
</evidence>